<dbReference type="OrthoDB" id="10647518at2759"/>
<feature type="region of interest" description="Disordered" evidence="1">
    <location>
        <begin position="1"/>
        <end position="22"/>
    </location>
</feature>
<feature type="transmembrane region" description="Helical" evidence="2">
    <location>
        <begin position="104"/>
        <end position="122"/>
    </location>
</feature>
<keyword evidence="4" id="KW-1185">Reference proteome</keyword>
<organism evidence="3 4">
    <name type="scientific">Hypsibius exemplaris</name>
    <name type="common">Freshwater tardigrade</name>
    <dbReference type="NCBI Taxonomy" id="2072580"/>
    <lineage>
        <taxon>Eukaryota</taxon>
        <taxon>Metazoa</taxon>
        <taxon>Ecdysozoa</taxon>
        <taxon>Tardigrada</taxon>
        <taxon>Eutardigrada</taxon>
        <taxon>Parachela</taxon>
        <taxon>Hypsibioidea</taxon>
        <taxon>Hypsibiidae</taxon>
        <taxon>Hypsibius</taxon>
    </lineage>
</organism>
<dbReference type="Proteomes" id="UP000192578">
    <property type="component" value="Unassembled WGS sequence"/>
</dbReference>
<accession>A0A1W0WB29</accession>
<dbReference type="Gene3D" id="1.20.1070.10">
    <property type="entry name" value="Rhodopsin 7-helix transmembrane proteins"/>
    <property type="match status" value="1"/>
</dbReference>
<gene>
    <name evidence="3" type="ORF">BV898_13301</name>
</gene>
<proteinExistence type="predicted"/>
<feature type="transmembrane region" description="Helical" evidence="2">
    <location>
        <begin position="168"/>
        <end position="191"/>
    </location>
</feature>
<keyword evidence="2" id="KW-1133">Transmembrane helix</keyword>
<keyword evidence="2" id="KW-0472">Membrane</keyword>
<evidence type="ECO:0000313" key="3">
    <source>
        <dbReference type="EMBL" id="OQV12425.1"/>
    </source>
</evidence>
<name>A0A1W0WB29_HYPEX</name>
<protein>
    <submittedName>
        <fullName evidence="3">Uncharacterized protein</fullName>
    </submittedName>
</protein>
<evidence type="ECO:0000256" key="1">
    <source>
        <dbReference type="SAM" id="MobiDB-lite"/>
    </source>
</evidence>
<sequence>MRNLVSSGPEMQGKPLLGTSGGGLVGQEFDHCQDRKARRTLNKASPTGDLDKARVFWKIFESTHLGVRLFPADIMVYPNATFHNATSANDTTPNVVFIWRPVTAVNLSGFLLNSFLLFLLIYDSRLNHSLLTCQRNKLKPVQKPFPYQVSRMWAIIHPVSYRNLLTNRFTICLCVCAWAFPHAVFLPFWALNTLKHRSSVKQNVYHCYVNCGAVLGSSFRNRAQL</sequence>
<keyword evidence="2" id="KW-0812">Transmembrane</keyword>
<dbReference type="EMBL" id="MTYJ01000145">
    <property type="protein sequence ID" value="OQV12425.1"/>
    <property type="molecule type" value="Genomic_DNA"/>
</dbReference>
<comment type="caution">
    <text evidence="3">The sequence shown here is derived from an EMBL/GenBank/DDBJ whole genome shotgun (WGS) entry which is preliminary data.</text>
</comment>
<evidence type="ECO:0000313" key="4">
    <source>
        <dbReference type="Proteomes" id="UP000192578"/>
    </source>
</evidence>
<dbReference type="AlphaFoldDB" id="A0A1W0WB29"/>
<reference evidence="4" key="1">
    <citation type="submission" date="2017-01" db="EMBL/GenBank/DDBJ databases">
        <title>Comparative genomics of anhydrobiosis in the tardigrade Hypsibius dujardini.</title>
        <authorList>
            <person name="Yoshida Y."/>
            <person name="Koutsovoulos G."/>
            <person name="Laetsch D."/>
            <person name="Stevens L."/>
            <person name="Kumar S."/>
            <person name="Horikawa D."/>
            <person name="Ishino K."/>
            <person name="Komine S."/>
            <person name="Tomita M."/>
            <person name="Blaxter M."/>
            <person name="Arakawa K."/>
        </authorList>
    </citation>
    <scope>NUCLEOTIDE SEQUENCE [LARGE SCALE GENOMIC DNA]</scope>
    <source>
        <strain evidence="4">Z151</strain>
    </source>
</reference>
<evidence type="ECO:0000256" key="2">
    <source>
        <dbReference type="SAM" id="Phobius"/>
    </source>
</evidence>